<dbReference type="KEGG" id="mmt:Metme_2234"/>
<dbReference type="InterPro" id="IPR052016">
    <property type="entry name" value="Bact_Sigma-Reg"/>
</dbReference>
<dbReference type="Pfam" id="PF07228">
    <property type="entry name" value="SpoIIE"/>
    <property type="match status" value="1"/>
</dbReference>
<name>G0A7G8_METMM</name>
<dbReference type="Gene3D" id="3.40.50.2300">
    <property type="match status" value="1"/>
</dbReference>
<dbReference type="AlphaFoldDB" id="G0A7G8"/>
<dbReference type="Proteomes" id="UP000008888">
    <property type="component" value="Chromosome"/>
</dbReference>
<organism evidence="4 5">
    <name type="scientific">Methylomonas methanica (strain DSM 25384 / MC09)</name>
    <dbReference type="NCBI Taxonomy" id="857087"/>
    <lineage>
        <taxon>Bacteria</taxon>
        <taxon>Pseudomonadati</taxon>
        <taxon>Pseudomonadota</taxon>
        <taxon>Gammaproteobacteria</taxon>
        <taxon>Methylococcales</taxon>
        <taxon>Methylococcaceae</taxon>
        <taxon>Methylomonas</taxon>
    </lineage>
</organism>
<dbReference type="SMART" id="SM00448">
    <property type="entry name" value="REC"/>
    <property type="match status" value="1"/>
</dbReference>
<sequence length="410" mass="45912">MPITEPATVLCVDDDTNILFMFERTLGRKHHILTAQSGEQALNVLAGPAKIAVIISDYQMPGMDGIELLKRALEISPDTVQIILTGNLNIDVSIQAINETAIFRYLPKPCPTAILQKVVADALAQYHLLIDKRRVELELKQKNLQLAASNAQLEKQKFLLEHELEMAKTVYGNVVSHQYEQLDGLDYLSFPKEEVGGDFLLTYTSDDRKVFYLMFGDLTGHGLQSALAVLLVAECFEHHCQSEPDIEILVSDINAKMRGKLPIGLFCAAALLKLDIRQHRLTLWKGGTPDAYCLDEKGRALKTVVSNNLPLGVCSEQIYTGTASIYRCSDIETLFLYTDGLTEQIGTDNNWFGEHRLLDALKDAPTDARRIDFVVARLRQHQGRHGQSDDISLLELNLPRICKALESYEF</sequence>
<dbReference type="SMART" id="SM00331">
    <property type="entry name" value="PP2C_SIG"/>
    <property type="match status" value="1"/>
</dbReference>
<dbReference type="eggNOG" id="COG2208">
    <property type="taxonomic scope" value="Bacteria"/>
</dbReference>
<feature type="domain" description="Response regulatory" evidence="3">
    <location>
        <begin position="8"/>
        <end position="123"/>
    </location>
</feature>
<dbReference type="InterPro" id="IPR001932">
    <property type="entry name" value="PPM-type_phosphatase-like_dom"/>
</dbReference>
<gene>
    <name evidence="4" type="ordered locus">Metme_2234</name>
</gene>
<reference key="2">
    <citation type="submission" date="2011-05" db="EMBL/GenBank/DDBJ databases">
        <title>Complete genome sequence of the aerobic marine methanotroph Methylomonas methanica MC09.</title>
        <authorList>
            <person name="Boden R."/>
            <person name="Cunliffe M."/>
            <person name="Scanlan J."/>
            <person name="Moussard H."/>
            <person name="Kits K.D."/>
            <person name="Klotz M."/>
            <person name="Jetten M."/>
            <person name="Vuilleumier S."/>
            <person name="Han J."/>
            <person name="Peters L."/>
            <person name="Mikhailova N."/>
            <person name="Teshima H."/>
            <person name="Tapia R."/>
            <person name="Kyrpides N."/>
            <person name="Ivanova N."/>
            <person name="Pagani I."/>
            <person name="Cheng J.-F."/>
            <person name="Goodwin L."/>
            <person name="Han C."/>
            <person name="Hauser L."/>
            <person name="Land M."/>
            <person name="Lapidus A."/>
            <person name="Lucas S."/>
            <person name="Pitluck S."/>
            <person name="Woyke T."/>
            <person name="Stein L.Y."/>
            <person name="Murrell C."/>
        </authorList>
    </citation>
    <scope>NUCLEOTIDE SEQUENCE</scope>
    <source>
        <strain>MC09</strain>
    </source>
</reference>
<dbReference type="PANTHER" id="PTHR43156:SF2">
    <property type="entry name" value="STAGE II SPORULATION PROTEIN E"/>
    <property type="match status" value="1"/>
</dbReference>
<feature type="modified residue" description="4-aspartylphosphate" evidence="2">
    <location>
        <position position="57"/>
    </location>
</feature>
<dbReference type="GO" id="GO:0016791">
    <property type="term" value="F:phosphatase activity"/>
    <property type="evidence" value="ECO:0007669"/>
    <property type="project" value="TreeGrafter"/>
</dbReference>
<dbReference type="CDD" id="cd17569">
    <property type="entry name" value="REC_HupR-like"/>
    <property type="match status" value="1"/>
</dbReference>
<keyword evidence="2" id="KW-0597">Phosphoprotein</keyword>
<proteinExistence type="predicted"/>
<dbReference type="Pfam" id="PF00072">
    <property type="entry name" value="Response_reg"/>
    <property type="match status" value="1"/>
</dbReference>
<dbReference type="eggNOG" id="COG3437">
    <property type="taxonomic scope" value="Bacteria"/>
</dbReference>
<dbReference type="Gene3D" id="3.60.40.10">
    <property type="entry name" value="PPM-type phosphatase domain"/>
    <property type="match status" value="1"/>
</dbReference>
<evidence type="ECO:0000256" key="1">
    <source>
        <dbReference type="ARBA" id="ARBA00022801"/>
    </source>
</evidence>
<evidence type="ECO:0000259" key="3">
    <source>
        <dbReference type="PROSITE" id="PS50110"/>
    </source>
</evidence>
<protein>
    <submittedName>
        <fullName evidence="4">Response regulator receiver modulated protein serine/threonine phosphatase</fullName>
    </submittedName>
</protein>
<accession>G0A7G8</accession>
<dbReference type="HOGENOM" id="CLU_000445_43_7_6"/>
<dbReference type="RefSeq" id="WP_013818879.1">
    <property type="nucleotide sequence ID" value="NC_015572.1"/>
</dbReference>
<reference evidence="4 5" key="1">
    <citation type="journal article" date="2011" name="J. Bacteriol.">
        <title>Complete Genome Sequence of the Aerobic Marine Methanotroph Methylomonas methanica MC09.</title>
        <authorList>
            <person name="Boden R."/>
            <person name="Cunliffe M."/>
            <person name="Scanlan J."/>
            <person name="Moussard H."/>
            <person name="Kits K.D."/>
            <person name="Klotz M.G."/>
            <person name="Jetten M.S."/>
            <person name="Vuilleumier S."/>
            <person name="Han J."/>
            <person name="Peters L."/>
            <person name="Mikhailova N."/>
            <person name="Teshima H."/>
            <person name="Tapia R."/>
            <person name="Kyrpides N."/>
            <person name="Ivanova N."/>
            <person name="Pagani I."/>
            <person name="Cheng J.F."/>
            <person name="Goodwin L."/>
            <person name="Han C."/>
            <person name="Hauser L."/>
            <person name="Land M.L."/>
            <person name="Lapidus A."/>
            <person name="Lucas S."/>
            <person name="Pitluck S."/>
            <person name="Woyke T."/>
            <person name="Stein L."/>
            <person name="Murrell J.C."/>
        </authorList>
    </citation>
    <scope>NUCLEOTIDE SEQUENCE [LARGE SCALE GENOMIC DNA]</scope>
    <source>
        <strain evidence="4 5">MC09</strain>
    </source>
</reference>
<keyword evidence="5" id="KW-1185">Reference proteome</keyword>
<dbReference type="EMBL" id="CP002738">
    <property type="protein sequence ID" value="AEG00638.1"/>
    <property type="molecule type" value="Genomic_DNA"/>
</dbReference>
<evidence type="ECO:0000313" key="5">
    <source>
        <dbReference type="Proteomes" id="UP000008888"/>
    </source>
</evidence>
<dbReference type="GO" id="GO:0000160">
    <property type="term" value="P:phosphorelay signal transduction system"/>
    <property type="evidence" value="ECO:0007669"/>
    <property type="project" value="InterPro"/>
</dbReference>
<reference evidence="5" key="3">
    <citation type="submission" date="2011-05" db="EMBL/GenBank/DDBJ databases">
        <title>Complete sequence of Methylomonas methanica MC09.</title>
        <authorList>
            <consortium name="US DOE Joint Genome Institute"/>
            <person name="Lucas S."/>
            <person name="Han J."/>
            <person name="Lapidus A."/>
            <person name="Cheng J.-F."/>
            <person name="Goodwin L."/>
            <person name="Pitluck S."/>
            <person name="Peters L."/>
            <person name="Mikhailova N."/>
            <person name="Teshima H."/>
            <person name="Han C."/>
            <person name="Tapia R."/>
            <person name="Land M."/>
            <person name="Hauser L."/>
            <person name="Kyrpides N."/>
            <person name="Ivanova N."/>
            <person name="Pagani I."/>
            <person name="Stein L."/>
            <person name="Woyke T."/>
        </authorList>
    </citation>
    <scope>NUCLEOTIDE SEQUENCE [LARGE SCALE GENOMIC DNA]</scope>
    <source>
        <strain evidence="5">MC09</strain>
    </source>
</reference>
<dbReference type="InterPro" id="IPR001789">
    <property type="entry name" value="Sig_transdc_resp-reg_receiver"/>
</dbReference>
<dbReference type="PANTHER" id="PTHR43156">
    <property type="entry name" value="STAGE II SPORULATION PROTEIN E-RELATED"/>
    <property type="match status" value="1"/>
</dbReference>
<evidence type="ECO:0000256" key="2">
    <source>
        <dbReference type="PROSITE-ProRule" id="PRU00169"/>
    </source>
</evidence>
<dbReference type="SUPFAM" id="SSF52172">
    <property type="entry name" value="CheY-like"/>
    <property type="match status" value="1"/>
</dbReference>
<dbReference type="InterPro" id="IPR011006">
    <property type="entry name" value="CheY-like_superfamily"/>
</dbReference>
<keyword evidence="1" id="KW-0378">Hydrolase</keyword>
<evidence type="ECO:0000313" key="4">
    <source>
        <dbReference type="EMBL" id="AEG00638.1"/>
    </source>
</evidence>
<dbReference type="STRING" id="857087.Metme_2234"/>
<dbReference type="OrthoDB" id="9811749at2"/>
<dbReference type="PROSITE" id="PS50110">
    <property type="entry name" value="RESPONSE_REGULATORY"/>
    <property type="match status" value="1"/>
</dbReference>
<dbReference type="InterPro" id="IPR036457">
    <property type="entry name" value="PPM-type-like_dom_sf"/>
</dbReference>